<accession>A0AAD6B5P1</accession>
<dbReference type="EMBL" id="JAPTMU010000010">
    <property type="protein sequence ID" value="KAJ4936650.1"/>
    <property type="molecule type" value="Genomic_DNA"/>
</dbReference>
<evidence type="ECO:0000313" key="1">
    <source>
        <dbReference type="EMBL" id="KAJ4936650.1"/>
    </source>
</evidence>
<gene>
    <name evidence="1" type="ORF">JOQ06_001237</name>
</gene>
<feature type="non-terminal residue" evidence="1">
    <location>
        <position position="68"/>
    </location>
</feature>
<protein>
    <submittedName>
        <fullName evidence="1">Uncharacterized protein</fullName>
    </submittedName>
</protein>
<dbReference type="AlphaFoldDB" id="A0AAD6B5P1"/>
<feature type="non-terminal residue" evidence="1">
    <location>
        <position position="1"/>
    </location>
</feature>
<comment type="caution">
    <text evidence="1">The sequence shown here is derived from an EMBL/GenBank/DDBJ whole genome shotgun (WGS) entry which is preliminary data.</text>
</comment>
<proteinExistence type="predicted"/>
<name>A0AAD6B5P1_9TELE</name>
<keyword evidence="2" id="KW-1185">Reference proteome</keyword>
<reference evidence="1" key="1">
    <citation type="submission" date="2022-11" db="EMBL/GenBank/DDBJ databases">
        <title>Chromosome-level genome of Pogonophryne albipinna.</title>
        <authorList>
            <person name="Jo E."/>
        </authorList>
    </citation>
    <scope>NUCLEOTIDE SEQUENCE</scope>
    <source>
        <strain evidence="1">SGF0006</strain>
        <tissue evidence="1">Muscle</tissue>
    </source>
</reference>
<evidence type="ECO:0000313" key="2">
    <source>
        <dbReference type="Proteomes" id="UP001219934"/>
    </source>
</evidence>
<organism evidence="1 2">
    <name type="scientific">Pogonophryne albipinna</name>
    <dbReference type="NCBI Taxonomy" id="1090488"/>
    <lineage>
        <taxon>Eukaryota</taxon>
        <taxon>Metazoa</taxon>
        <taxon>Chordata</taxon>
        <taxon>Craniata</taxon>
        <taxon>Vertebrata</taxon>
        <taxon>Euteleostomi</taxon>
        <taxon>Actinopterygii</taxon>
        <taxon>Neopterygii</taxon>
        <taxon>Teleostei</taxon>
        <taxon>Neoteleostei</taxon>
        <taxon>Acanthomorphata</taxon>
        <taxon>Eupercaria</taxon>
        <taxon>Perciformes</taxon>
        <taxon>Notothenioidei</taxon>
        <taxon>Pogonophryne</taxon>
    </lineage>
</organism>
<sequence>NHTQIVPPLEKAENFPGFITLTHKVLLALQATSATVTYAQTLMESNGGFPLLVVPCVFTHQPPIRGFS</sequence>
<dbReference type="Proteomes" id="UP001219934">
    <property type="component" value="Unassembled WGS sequence"/>
</dbReference>